<keyword evidence="9" id="KW-0378">Hydrolase</keyword>
<evidence type="ECO:0000256" key="22">
    <source>
        <dbReference type="ARBA" id="ARBA00047588"/>
    </source>
</evidence>
<comment type="catalytic activity">
    <reaction evidence="26">
        <text>tetradecanoyl-CoA + H2O = tetradecanoate + CoA + H(+)</text>
        <dbReference type="Rhea" id="RHEA:40119"/>
        <dbReference type="ChEBI" id="CHEBI:15377"/>
        <dbReference type="ChEBI" id="CHEBI:15378"/>
        <dbReference type="ChEBI" id="CHEBI:30807"/>
        <dbReference type="ChEBI" id="CHEBI:57287"/>
        <dbReference type="ChEBI" id="CHEBI:57385"/>
    </reaction>
    <physiologicalReaction direction="left-to-right" evidence="26">
        <dbReference type="Rhea" id="RHEA:40120"/>
    </physiologicalReaction>
</comment>
<evidence type="ECO:0000256" key="5">
    <source>
        <dbReference type="ARBA" id="ARBA00022475"/>
    </source>
</evidence>
<comment type="catalytic activity">
    <reaction evidence="24">
        <text>decanoyl-CoA + H2O = decanoate + CoA + H(+)</text>
        <dbReference type="Rhea" id="RHEA:40059"/>
        <dbReference type="ChEBI" id="CHEBI:15377"/>
        <dbReference type="ChEBI" id="CHEBI:15378"/>
        <dbReference type="ChEBI" id="CHEBI:27689"/>
        <dbReference type="ChEBI" id="CHEBI:57287"/>
        <dbReference type="ChEBI" id="CHEBI:61430"/>
    </reaction>
    <physiologicalReaction direction="left-to-right" evidence="24">
        <dbReference type="Rhea" id="RHEA:40060"/>
    </physiologicalReaction>
</comment>
<reference evidence="28" key="1">
    <citation type="submission" date="2020-05" db="EMBL/GenBank/DDBJ databases">
        <authorList>
            <person name="Chiriac C."/>
            <person name="Salcher M."/>
            <person name="Ghai R."/>
            <person name="Kavagutti S V."/>
        </authorList>
    </citation>
    <scope>NUCLEOTIDE SEQUENCE</scope>
</reference>
<comment type="catalytic activity">
    <reaction evidence="23">
        <text>hexadecanoyl-CoA + H2O = hexadecanoate + CoA + H(+)</text>
        <dbReference type="Rhea" id="RHEA:16645"/>
        <dbReference type="ChEBI" id="CHEBI:7896"/>
        <dbReference type="ChEBI" id="CHEBI:15377"/>
        <dbReference type="ChEBI" id="CHEBI:15378"/>
        <dbReference type="ChEBI" id="CHEBI:57287"/>
        <dbReference type="ChEBI" id="CHEBI:57379"/>
        <dbReference type="EC" id="3.1.2.2"/>
    </reaction>
    <physiologicalReaction direction="left-to-right" evidence="23">
        <dbReference type="Rhea" id="RHEA:16646"/>
    </physiologicalReaction>
</comment>
<keyword evidence="5" id="KW-1003">Cell membrane</keyword>
<comment type="catalytic activity">
    <reaction evidence="25">
        <text>dodecanoyl-CoA + H2O = dodecanoate + CoA + H(+)</text>
        <dbReference type="Rhea" id="RHEA:30135"/>
        <dbReference type="ChEBI" id="CHEBI:15377"/>
        <dbReference type="ChEBI" id="CHEBI:15378"/>
        <dbReference type="ChEBI" id="CHEBI:18262"/>
        <dbReference type="ChEBI" id="CHEBI:57287"/>
        <dbReference type="ChEBI" id="CHEBI:57375"/>
    </reaction>
    <physiologicalReaction direction="left-to-right" evidence="25">
        <dbReference type="Rhea" id="RHEA:30136"/>
    </physiologicalReaction>
</comment>
<dbReference type="Pfam" id="PF03061">
    <property type="entry name" value="4HBT"/>
    <property type="match status" value="1"/>
</dbReference>
<evidence type="ECO:0000313" key="29">
    <source>
        <dbReference type="EMBL" id="CAB4606573.1"/>
    </source>
</evidence>
<evidence type="ECO:0000256" key="3">
    <source>
        <dbReference type="ARBA" id="ARBA00004632"/>
    </source>
</evidence>
<keyword evidence="14" id="KW-0472">Membrane</keyword>
<evidence type="ECO:0000256" key="16">
    <source>
        <dbReference type="ARBA" id="ARBA00035852"/>
    </source>
</evidence>
<organism evidence="28">
    <name type="scientific">freshwater metagenome</name>
    <dbReference type="NCBI Taxonomy" id="449393"/>
    <lineage>
        <taxon>unclassified sequences</taxon>
        <taxon>metagenomes</taxon>
        <taxon>ecological metagenomes</taxon>
    </lineage>
</organism>
<evidence type="ECO:0000313" key="28">
    <source>
        <dbReference type="EMBL" id="CAB4589203.1"/>
    </source>
</evidence>
<dbReference type="EMBL" id="CAEZUZ010000002">
    <property type="protein sequence ID" value="CAB4606573.1"/>
    <property type="molecule type" value="Genomic_DNA"/>
</dbReference>
<dbReference type="GO" id="GO:0032587">
    <property type="term" value="C:ruffle membrane"/>
    <property type="evidence" value="ECO:0007669"/>
    <property type="project" value="UniProtKB-SubCell"/>
</dbReference>
<comment type="catalytic activity">
    <reaction evidence="22">
        <text>octanoyl-CoA + H2O = octanoate + CoA + H(+)</text>
        <dbReference type="Rhea" id="RHEA:30143"/>
        <dbReference type="ChEBI" id="CHEBI:15377"/>
        <dbReference type="ChEBI" id="CHEBI:15378"/>
        <dbReference type="ChEBI" id="CHEBI:25646"/>
        <dbReference type="ChEBI" id="CHEBI:57287"/>
        <dbReference type="ChEBI" id="CHEBI:57386"/>
    </reaction>
    <physiologicalReaction direction="left-to-right" evidence="22">
        <dbReference type="Rhea" id="RHEA:30144"/>
    </physiologicalReaction>
</comment>
<evidence type="ECO:0000256" key="1">
    <source>
        <dbReference type="ARBA" id="ARBA00004496"/>
    </source>
</evidence>
<evidence type="ECO:0000256" key="18">
    <source>
        <dbReference type="ARBA" id="ARBA00038456"/>
    </source>
</evidence>
<evidence type="ECO:0000256" key="10">
    <source>
        <dbReference type="ARBA" id="ARBA00022832"/>
    </source>
</evidence>
<evidence type="ECO:0000259" key="27">
    <source>
        <dbReference type="Pfam" id="PF03061"/>
    </source>
</evidence>
<evidence type="ECO:0000256" key="13">
    <source>
        <dbReference type="ARBA" id="ARBA00023128"/>
    </source>
</evidence>
<dbReference type="GO" id="GO:0016787">
    <property type="term" value="F:hydrolase activity"/>
    <property type="evidence" value="ECO:0007669"/>
    <property type="project" value="UniProtKB-KW"/>
</dbReference>
<dbReference type="InterPro" id="IPR029069">
    <property type="entry name" value="HotDog_dom_sf"/>
</dbReference>
<evidence type="ECO:0000256" key="14">
    <source>
        <dbReference type="ARBA" id="ARBA00023136"/>
    </source>
</evidence>
<sequence>MPDKHLGPDIAPLSNTMQRAVDALRSALKAVYHVEPNRDDEQLAAVAEQLNSLMIDAGTMGLGQPSPERHTRNPLSGAMNPIAPPVTYSYGENSITATVRFHEGYQGPPACVHGGIVAALLDDALGRTRHLTGRNCVTGSLDISYKRPTPLNADLVVEARIDEILERKFLVTGEILHEGQVTASAKAVFVFLDDKKFNALVSDARQASK</sequence>
<keyword evidence="6" id="KW-0963">Cytoplasm</keyword>
<evidence type="ECO:0000256" key="7">
    <source>
        <dbReference type="ARBA" id="ARBA00022703"/>
    </source>
</evidence>
<evidence type="ECO:0000256" key="20">
    <source>
        <dbReference type="ARBA" id="ARBA00040123"/>
    </source>
</evidence>
<evidence type="ECO:0000256" key="24">
    <source>
        <dbReference type="ARBA" id="ARBA00047969"/>
    </source>
</evidence>
<evidence type="ECO:0000256" key="6">
    <source>
        <dbReference type="ARBA" id="ARBA00022490"/>
    </source>
</evidence>
<comment type="subcellular location">
    <subcellularLocation>
        <location evidence="3">Cell projection</location>
        <location evidence="3">Ruffle membrane</location>
    </subcellularLocation>
    <subcellularLocation>
        <location evidence="1">Cytoplasm</location>
    </subcellularLocation>
    <subcellularLocation>
        <location evidence="4">Mitochondrion inner membrane</location>
        <topology evidence="4">Peripheral membrane protein</topology>
    </subcellularLocation>
    <subcellularLocation>
        <location evidence="2">Mitochondrion intermembrane space</location>
    </subcellularLocation>
</comment>
<keyword evidence="15" id="KW-0966">Cell projection</keyword>
<dbReference type="PANTHER" id="PTHR12418">
    <property type="entry name" value="ACYL-COENZYME A THIOESTERASE THEM4"/>
    <property type="match status" value="1"/>
</dbReference>
<evidence type="ECO:0000256" key="9">
    <source>
        <dbReference type="ARBA" id="ARBA00022801"/>
    </source>
</evidence>
<evidence type="ECO:0000256" key="2">
    <source>
        <dbReference type="ARBA" id="ARBA00004569"/>
    </source>
</evidence>
<keyword evidence="8" id="KW-0999">Mitochondrion inner membrane</keyword>
<dbReference type="InterPro" id="IPR006683">
    <property type="entry name" value="Thioestr_dom"/>
</dbReference>
<evidence type="ECO:0000256" key="15">
    <source>
        <dbReference type="ARBA" id="ARBA00023273"/>
    </source>
</evidence>
<evidence type="ECO:0000256" key="19">
    <source>
        <dbReference type="ARBA" id="ARBA00038848"/>
    </source>
</evidence>
<dbReference type="AlphaFoldDB" id="A0A6J6FQI7"/>
<dbReference type="InterPro" id="IPR052365">
    <property type="entry name" value="THEM4/THEM5_acyl-CoA_thioest"/>
</dbReference>
<evidence type="ECO:0000256" key="12">
    <source>
        <dbReference type="ARBA" id="ARBA00023098"/>
    </source>
</evidence>
<dbReference type="CDD" id="cd03443">
    <property type="entry name" value="PaaI_thioesterase"/>
    <property type="match status" value="1"/>
</dbReference>
<evidence type="ECO:0000256" key="23">
    <source>
        <dbReference type="ARBA" id="ARBA00047734"/>
    </source>
</evidence>
<keyword evidence="12" id="KW-0443">Lipid metabolism</keyword>
<accession>A0A6J6FQI7</accession>
<dbReference type="PANTHER" id="PTHR12418:SF19">
    <property type="entry name" value="ACYL-COENZYME A THIOESTERASE THEM4"/>
    <property type="match status" value="1"/>
</dbReference>
<gene>
    <name evidence="28" type="ORF">UFOPK1808_00055</name>
    <name evidence="29" type="ORF">UFOPK1889_00020</name>
</gene>
<feature type="domain" description="Thioesterase" evidence="27">
    <location>
        <begin position="112"/>
        <end position="182"/>
    </location>
</feature>
<comment type="catalytic activity">
    <reaction evidence="16">
        <text>(5Z,8Z,11Z,14Z)-eicosatetraenoyl-CoA + H2O = (5Z,8Z,11Z,14Z)-eicosatetraenoate + CoA + H(+)</text>
        <dbReference type="Rhea" id="RHEA:40151"/>
        <dbReference type="ChEBI" id="CHEBI:15377"/>
        <dbReference type="ChEBI" id="CHEBI:15378"/>
        <dbReference type="ChEBI" id="CHEBI:32395"/>
        <dbReference type="ChEBI" id="CHEBI:57287"/>
        <dbReference type="ChEBI" id="CHEBI:57368"/>
    </reaction>
    <physiologicalReaction direction="left-to-right" evidence="16">
        <dbReference type="Rhea" id="RHEA:40152"/>
    </physiologicalReaction>
</comment>
<keyword evidence="7" id="KW-0053">Apoptosis</keyword>
<dbReference type="GO" id="GO:0006631">
    <property type="term" value="P:fatty acid metabolic process"/>
    <property type="evidence" value="ECO:0007669"/>
    <property type="project" value="UniProtKB-KW"/>
</dbReference>
<evidence type="ECO:0000256" key="8">
    <source>
        <dbReference type="ARBA" id="ARBA00022792"/>
    </source>
</evidence>
<dbReference type="GO" id="GO:0005743">
    <property type="term" value="C:mitochondrial inner membrane"/>
    <property type="evidence" value="ECO:0007669"/>
    <property type="project" value="UniProtKB-SubCell"/>
</dbReference>
<dbReference type="EC" id="3.1.2.2" evidence="19"/>
<comment type="catalytic activity">
    <reaction evidence="17">
        <text>(9Z)-octadecenoyl-CoA + H2O = (9Z)-octadecenoate + CoA + H(+)</text>
        <dbReference type="Rhea" id="RHEA:40139"/>
        <dbReference type="ChEBI" id="CHEBI:15377"/>
        <dbReference type="ChEBI" id="CHEBI:15378"/>
        <dbReference type="ChEBI" id="CHEBI:30823"/>
        <dbReference type="ChEBI" id="CHEBI:57287"/>
        <dbReference type="ChEBI" id="CHEBI:57387"/>
    </reaction>
    <physiologicalReaction direction="left-to-right" evidence="17">
        <dbReference type="Rhea" id="RHEA:40140"/>
    </physiologicalReaction>
</comment>
<protein>
    <recommendedName>
        <fullName evidence="20">Acyl-coenzyme A thioesterase THEM4</fullName>
        <ecNumber evidence="19">3.1.2.2</ecNumber>
    </recommendedName>
    <alternativeName>
        <fullName evidence="21">Thioesterase superfamily member 4</fullName>
    </alternativeName>
</protein>
<proteinExistence type="inferred from homology"/>
<name>A0A6J6FQI7_9ZZZZ</name>
<dbReference type="EMBL" id="CAEZUL010000003">
    <property type="protein sequence ID" value="CAB4589203.1"/>
    <property type="molecule type" value="Genomic_DNA"/>
</dbReference>
<dbReference type="SUPFAM" id="SSF54637">
    <property type="entry name" value="Thioesterase/thiol ester dehydrase-isomerase"/>
    <property type="match status" value="1"/>
</dbReference>
<comment type="similarity">
    <text evidence="18">Belongs to the THEM4/THEM5 thioesterase family.</text>
</comment>
<evidence type="ECO:0000256" key="26">
    <source>
        <dbReference type="ARBA" id="ARBA00048180"/>
    </source>
</evidence>
<keyword evidence="13" id="KW-0496">Mitochondrion</keyword>
<evidence type="ECO:0000256" key="17">
    <source>
        <dbReference type="ARBA" id="ARBA00037002"/>
    </source>
</evidence>
<evidence type="ECO:0000256" key="11">
    <source>
        <dbReference type="ARBA" id="ARBA00022946"/>
    </source>
</evidence>
<dbReference type="Gene3D" id="3.10.129.10">
    <property type="entry name" value="Hotdog Thioesterase"/>
    <property type="match status" value="1"/>
</dbReference>
<keyword evidence="10" id="KW-0276">Fatty acid metabolism</keyword>
<evidence type="ECO:0000256" key="4">
    <source>
        <dbReference type="ARBA" id="ARBA00004637"/>
    </source>
</evidence>
<evidence type="ECO:0000256" key="21">
    <source>
        <dbReference type="ARBA" id="ARBA00043210"/>
    </source>
</evidence>
<dbReference type="GO" id="GO:0006915">
    <property type="term" value="P:apoptotic process"/>
    <property type="evidence" value="ECO:0007669"/>
    <property type="project" value="UniProtKB-KW"/>
</dbReference>
<keyword evidence="11" id="KW-0809">Transit peptide</keyword>
<dbReference type="GO" id="GO:0005758">
    <property type="term" value="C:mitochondrial intermembrane space"/>
    <property type="evidence" value="ECO:0007669"/>
    <property type="project" value="UniProtKB-SubCell"/>
</dbReference>
<evidence type="ECO:0000256" key="25">
    <source>
        <dbReference type="ARBA" id="ARBA00048074"/>
    </source>
</evidence>